<dbReference type="eggNOG" id="ENOG502SHYF">
    <property type="taxonomic scope" value="Eukaryota"/>
</dbReference>
<proteinExistence type="predicted"/>
<dbReference type="EMBL" id="KB456268">
    <property type="protein sequence ID" value="EMF10109.1"/>
    <property type="molecule type" value="Genomic_DNA"/>
</dbReference>
<reference evidence="1 2" key="1">
    <citation type="journal article" date="2012" name="PLoS Pathog.">
        <title>Diverse lifestyles and strategies of plant pathogenesis encoded in the genomes of eighteen Dothideomycetes fungi.</title>
        <authorList>
            <person name="Ohm R.A."/>
            <person name="Feau N."/>
            <person name="Henrissat B."/>
            <person name="Schoch C.L."/>
            <person name="Horwitz B.A."/>
            <person name="Barry K.W."/>
            <person name="Condon B.J."/>
            <person name="Copeland A.C."/>
            <person name="Dhillon B."/>
            <person name="Glaser F."/>
            <person name="Hesse C.N."/>
            <person name="Kosti I."/>
            <person name="LaButti K."/>
            <person name="Lindquist E.A."/>
            <person name="Lucas S."/>
            <person name="Salamov A.A."/>
            <person name="Bradshaw R.E."/>
            <person name="Ciuffetti L."/>
            <person name="Hamelin R.C."/>
            <person name="Kema G.H.J."/>
            <person name="Lawrence C."/>
            <person name="Scott J.A."/>
            <person name="Spatafora J.W."/>
            <person name="Turgeon B.G."/>
            <person name="de Wit P.J.G.M."/>
            <person name="Zhong S."/>
            <person name="Goodwin S.B."/>
            <person name="Grigoriev I.V."/>
        </authorList>
    </citation>
    <scope>NUCLEOTIDE SEQUENCE [LARGE SCALE GENOMIC DNA]</scope>
    <source>
        <strain evidence="1 2">SO2202</strain>
    </source>
</reference>
<dbReference type="STRING" id="692275.M3CZP0"/>
<organism evidence="1 2">
    <name type="scientific">Sphaerulina musiva (strain SO2202)</name>
    <name type="common">Poplar stem canker fungus</name>
    <name type="synonym">Septoria musiva</name>
    <dbReference type="NCBI Taxonomy" id="692275"/>
    <lineage>
        <taxon>Eukaryota</taxon>
        <taxon>Fungi</taxon>
        <taxon>Dikarya</taxon>
        <taxon>Ascomycota</taxon>
        <taxon>Pezizomycotina</taxon>
        <taxon>Dothideomycetes</taxon>
        <taxon>Dothideomycetidae</taxon>
        <taxon>Mycosphaerellales</taxon>
        <taxon>Mycosphaerellaceae</taxon>
        <taxon>Sphaerulina</taxon>
    </lineage>
</organism>
<evidence type="ECO:0000313" key="2">
    <source>
        <dbReference type="Proteomes" id="UP000016931"/>
    </source>
</evidence>
<dbReference type="Proteomes" id="UP000016931">
    <property type="component" value="Unassembled WGS sequence"/>
</dbReference>
<protein>
    <recommendedName>
        <fullName evidence="3">ER-bound oxygenase mpaB/mpaB'/Rubber oxygenase catalytic domain-containing protein</fullName>
    </recommendedName>
</protein>
<dbReference type="OMA" id="CETVWRS"/>
<sequence length="342" mass="40232">MVEQKPAADTKATPYKWIATRIESLDPYKDYEEIVRLSSCYYSNDFINNLMYGVILPTLLKPEWAARAIWREDGGKMLHRANIRVEDTEHYNMTWLYYGPSDKKCQDAIEFVNNYHARLEKVTPNCYGHNDDYVYTLASAALTGDRFAKRLGLPRYTRNQRIAHYIFYREMSKQFVSHHPGGERRPLTGFPESWEHAEKWCEEHEKKPVPKDPRSELIAESAFEQFGTRWFPRGLQWMGRSIQVSLIQPDDLKAIGVQDVYPWTRAFVIFFMGWMLWLLAFAPDPSPNDSIIEKHERVPKEEKKARLKELNQADKMFCPYFAAKYKDVRPDCPHFSKLAEQV</sequence>
<name>M3CZP0_SPHMS</name>
<accession>M3CZP0</accession>
<evidence type="ECO:0008006" key="3">
    <source>
        <dbReference type="Google" id="ProtNLM"/>
    </source>
</evidence>
<keyword evidence="2" id="KW-1185">Reference proteome</keyword>
<dbReference type="RefSeq" id="XP_016758230.1">
    <property type="nucleotide sequence ID" value="XM_016909162.1"/>
</dbReference>
<gene>
    <name evidence="1" type="ORF">SEPMUDRAFT_50405</name>
</gene>
<dbReference type="HOGENOM" id="CLU_839590_0_0_1"/>
<evidence type="ECO:0000313" key="1">
    <source>
        <dbReference type="EMBL" id="EMF10109.1"/>
    </source>
</evidence>
<dbReference type="OrthoDB" id="2821871at2759"/>
<dbReference type="AlphaFoldDB" id="M3CZP0"/>
<dbReference type="GeneID" id="27906299"/>